<dbReference type="EMBL" id="JAYWIO010000004">
    <property type="protein sequence ID" value="KAK7267972.1"/>
    <property type="molecule type" value="Genomic_DNA"/>
</dbReference>
<comment type="caution">
    <text evidence="1">The sequence shown here is derived from an EMBL/GenBank/DDBJ whole genome shotgun (WGS) entry which is preliminary data.</text>
</comment>
<organism evidence="1 2">
    <name type="scientific">Crotalaria pallida</name>
    <name type="common">Smooth rattlebox</name>
    <name type="synonym">Crotalaria striata</name>
    <dbReference type="NCBI Taxonomy" id="3830"/>
    <lineage>
        <taxon>Eukaryota</taxon>
        <taxon>Viridiplantae</taxon>
        <taxon>Streptophyta</taxon>
        <taxon>Embryophyta</taxon>
        <taxon>Tracheophyta</taxon>
        <taxon>Spermatophyta</taxon>
        <taxon>Magnoliopsida</taxon>
        <taxon>eudicotyledons</taxon>
        <taxon>Gunneridae</taxon>
        <taxon>Pentapetalae</taxon>
        <taxon>rosids</taxon>
        <taxon>fabids</taxon>
        <taxon>Fabales</taxon>
        <taxon>Fabaceae</taxon>
        <taxon>Papilionoideae</taxon>
        <taxon>50 kb inversion clade</taxon>
        <taxon>genistoids sensu lato</taxon>
        <taxon>core genistoids</taxon>
        <taxon>Crotalarieae</taxon>
        <taxon>Crotalaria</taxon>
    </lineage>
</organism>
<proteinExistence type="predicted"/>
<dbReference type="AlphaFoldDB" id="A0AAN9F1Y4"/>
<gene>
    <name evidence="1" type="ORF">RIF29_20653</name>
</gene>
<reference evidence="1 2" key="1">
    <citation type="submission" date="2024-01" db="EMBL/GenBank/DDBJ databases">
        <title>The genomes of 5 underutilized Papilionoideae crops provide insights into root nodulation and disease resistanc.</title>
        <authorList>
            <person name="Yuan L."/>
        </authorList>
    </citation>
    <scope>NUCLEOTIDE SEQUENCE [LARGE SCALE GENOMIC DNA]</scope>
    <source>
        <strain evidence="1">ZHUSHIDOU_FW_LH</strain>
        <tissue evidence="1">Leaf</tissue>
    </source>
</reference>
<evidence type="ECO:0000313" key="2">
    <source>
        <dbReference type="Proteomes" id="UP001372338"/>
    </source>
</evidence>
<dbReference type="Proteomes" id="UP001372338">
    <property type="component" value="Unassembled WGS sequence"/>
</dbReference>
<keyword evidence="2" id="KW-1185">Reference proteome</keyword>
<protein>
    <submittedName>
        <fullName evidence="1">Uncharacterized protein</fullName>
    </submittedName>
</protein>
<name>A0AAN9F1Y4_CROPI</name>
<sequence length="121" mass="13647">MTSSIKCYAELGMEEDEELFEIDLEAVNCIPPPHYYWESHFTSTKNALLANCLVPISDISSAVPAACNNNNNNAVSFIGNTNVLLITEPLSLREYLRLPFFGALGLLDEKMKAQFHFQFQR</sequence>
<evidence type="ECO:0000313" key="1">
    <source>
        <dbReference type="EMBL" id="KAK7267972.1"/>
    </source>
</evidence>
<accession>A0AAN9F1Y4</accession>